<protein>
    <submittedName>
        <fullName evidence="3">Hydroxypyruvate isomerase</fullName>
        <ecNumber evidence="3">5.3.1.22</ecNumber>
    </submittedName>
</protein>
<dbReference type="EC" id="5.3.1.22" evidence="3"/>
<dbReference type="InterPro" id="IPR036237">
    <property type="entry name" value="Xyl_isomerase-like_sf"/>
</dbReference>
<dbReference type="GO" id="GO:0008903">
    <property type="term" value="F:hydroxypyruvate isomerase activity"/>
    <property type="evidence" value="ECO:0007669"/>
    <property type="project" value="UniProtKB-EC"/>
</dbReference>
<keyword evidence="4" id="KW-1185">Reference proteome</keyword>
<evidence type="ECO:0000256" key="1">
    <source>
        <dbReference type="ARBA" id="ARBA00023235"/>
    </source>
</evidence>
<reference evidence="3 4" key="1">
    <citation type="submission" date="2019-02" db="EMBL/GenBank/DDBJ databases">
        <title>Deep-cultivation of Planctomycetes and their phenomic and genomic characterization uncovers novel biology.</title>
        <authorList>
            <person name="Wiegand S."/>
            <person name="Jogler M."/>
            <person name="Boedeker C."/>
            <person name="Pinto D."/>
            <person name="Vollmers J."/>
            <person name="Rivas-Marin E."/>
            <person name="Kohn T."/>
            <person name="Peeters S.H."/>
            <person name="Heuer A."/>
            <person name="Rast P."/>
            <person name="Oberbeckmann S."/>
            <person name="Bunk B."/>
            <person name="Jeske O."/>
            <person name="Meyerdierks A."/>
            <person name="Storesund J.E."/>
            <person name="Kallscheuer N."/>
            <person name="Luecker S."/>
            <person name="Lage O.M."/>
            <person name="Pohl T."/>
            <person name="Merkel B.J."/>
            <person name="Hornburger P."/>
            <person name="Mueller R.-W."/>
            <person name="Bruemmer F."/>
            <person name="Labrenz M."/>
            <person name="Spormann A.M."/>
            <person name="Op den Camp H."/>
            <person name="Overmann J."/>
            <person name="Amann R."/>
            <person name="Jetten M.S.M."/>
            <person name="Mascher T."/>
            <person name="Medema M.H."/>
            <person name="Devos D.P."/>
            <person name="Kaster A.-K."/>
            <person name="Ovreas L."/>
            <person name="Rohde M."/>
            <person name="Galperin M.Y."/>
            <person name="Jogler C."/>
        </authorList>
    </citation>
    <scope>NUCLEOTIDE SEQUENCE [LARGE SCALE GENOMIC DNA]</scope>
    <source>
        <strain evidence="3 4">K23_9</strain>
    </source>
</reference>
<dbReference type="InterPro" id="IPR050417">
    <property type="entry name" value="Sugar_Epim/Isomerase"/>
</dbReference>
<evidence type="ECO:0000313" key="3">
    <source>
        <dbReference type="EMBL" id="QDT08551.1"/>
    </source>
</evidence>
<keyword evidence="3" id="KW-0670">Pyruvate</keyword>
<dbReference type="PANTHER" id="PTHR43489">
    <property type="entry name" value="ISOMERASE"/>
    <property type="match status" value="1"/>
</dbReference>
<feature type="domain" description="Xylose isomerase-like TIM barrel" evidence="2">
    <location>
        <begin position="82"/>
        <end position="293"/>
    </location>
</feature>
<dbReference type="SUPFAM" id="SSF51658">
    <property type="entry name" value="Xylose isomerase-like"/>
    <property type="match status" value="1"/>
</dbReference>
<gene>
    <name evidence="3" type="primary">hyi_2</name>
    <name evidence="3" type="ORF">K239x_04900</name>
</gene>
<dbReference type="InterPro" id="IPR013022">
    <property type="entry name" value="Xyl_isomerase-like_TIM-brl"/>
</dbReference>
<keyword evidence="1 3" id="KW-0413">Isomerase</keyword>
<dbReference type="RefSeq" id="WP_419189580.1">
    <property type="nucleotide sequence ID" value="NZ_CP036526.1"/>
</dbReference>
<evidence type="ECO:0000259" key="2">
    <source>
        <dbReference type="Pfam" id="PF01261"/>
    </source>
</evidence>
<dbReference type="Gene3D" id="3.20.20.150">
    <property type="entry name" value="Divalent-metal-dependent TIM barrel enzymes"/>
    <property type="match status" value="1"/>
</dbReference>
<dbReference type="PANTHER" id="PTHR43489:SF3">
    <property type="entry name" value="XYLOSE ISOMERASE DOMAIN PROTEIN TIM BARREL"/>
    <property type="match status" value="1"/>
</dbReference>
<organism evidence="3 4">
    <name type="scientific">Stieleria marina</name>
    <dbReference type="NCBI Taxonomy" id="1930275"/>
    <lineage>
        <taxon>Bacteria</taxon>
        <taxon>Pseudomonadati</taxon>
        <taxon>Planctomycetota</taxon>
        <taxon>Planctomycetia</taxon>
        <taxon>Pirellulales</taxon>
        <taxon>Pirellulaceae</taxon>
        <taxon>Stieleria</taxon>
    </lineage>
</organism>
<dbReference type="AlphaFoldDB" id="A0A517NN54"/>
<proteinExistence type="predicted"/>
<name>A0A517NN54_9BACT</name>
<evidence type="ECO:0000313" key="4">
    <source>
        <dbReference type="Proteomes" id="UP000319817"/>
    </source>
</evidence>
<dbReference type="EMBL" id="CP036526">
    <property type="protein sequence ID" value="QDT08551.1"/>
    <property type="molecule type" value="Genomic_DNA"/>
</dbReference>
<dbReference type="Proteomes" id="UP000319817">
    <property type="component" value="Chromosome"/>
</dbReference>
<accession>A0A517NN54</accession>
<sequence length="303" mass="33289">MKRREFLAAQAAIAGAATIAQVGAQEQSQPTKSAATKTSSGKVRQSVMGWCFKPMDAVTLAKHCKQIGIEAIEGISATDYDAVTKLGLKISLVGSHGFAKGPLDPENHAEVEKKLRDGIDLAVKYNVSNVITFTGMRKEGVSDAAARKNCLDCWKRVVPYAEEKKIGLVLEHLNSEKHYDENGNVHPMKGHPGYWGDDLHLCAELVNEVGSDSFKLLFDIYHVQIMNGDLIRNIGRYHDLVGHYHTAGNPGRRELDDLQEINYPPVIRAIMETGYQGYIAQEFIPSGPDPVASLKQAFDVCNV</sequence>
<dbReference type="Pfam" id="PF01261">
    <property type="entry name" value="AP_endonuc_2"/>
    <property type="match status" value="1"/>
</dbReference>